<dbReference type="Proteomes" id="UP000239724">
    <property type="component" value="Unassembled WGS sequence"/>
</dbReference>
<evidence type="ECO:0000313" key="8">
    <source>
        <dbReference type="EMBL" id="PPQ31815.1"/>
    </source>
</evidence>
<dbReference type="EMBL" id="NHRY01000182">
    <property type="protein sequence ID" value="PPQ31815.1"/>
    <property type="molecule type" value="Genomic_DNA"/>
</dbReference>
<gene>
    <name evidence="8" type="ORF">CCS01_16485</name>
</gene>
<evidence type="ECO:0000256" key="2">
    <source>
        <dbReference type="ARBA" id="ARBA00010766"/>
    </source>
</evidence>
<dbReference type="GO" id="GO:0006744">
    <property type="term" value="P:ubiquinone biosynthetic process"/>
    <property type="evidence" value="ECO:0007669"/>
    <property type="project" value="UniProtKB-KW"/>
</dbReference>
<evidence type="ECO:0000313" key="9">
    <source>
        <dbReference type="Proteomes" id="UP000239724"/>
    </source>
</evidence>
<comment type="pathway">
    <text evidence="1">Cofactor biosynthesis; ubiquinone biosynthesis.</text>
</comment>
<keyword evidence="4" id="KW-0809">Transit peptide</keyword>
<reference evidence="8 9" key="1">
    <citation type="journal article" date="2018" name="Arch. Microbiol.">
        <title>New insights into the metabolic potential of the phototrophic purple bacterium Rhodopila globiformis DSM 161(T) from its draft genome sequence and evidence for a vanadium-dependent nitrogenase.</title>
        <authorList>
            <person name="Imhoff J.F."/>
            <person name="Rahn T."/>
            <person name="Kunzel S."/>
            <person name="Neulinger S.C."/>
        </authorList>
    </citation>
    <scope>NUCLEOTIDE SEQUENCE [LARGE SCALE GENOMIC DNA]</scope>
    <source>
        <strain evidence="8 9">DSM 161</strain>
    </source>
</reference>
<comment type="caution">
    <text evidence="8">The sequence shown here is derived from an EMBL/GenBank/DDBJ whole genome shotgun (WGS) entry which is preliminary data.</text>
</comment>
<keyword evidence="5" id="KW-0446">Lipid-binding</keyword>
<dbReference type="NCBIfam" id="TIGR02396">
    <property type="entry name" value="diverge_rpsU"/>
    <property type="match status" value="1"/>
</dbReference>
<accession>A0A2S6NB23</accession>
<evidence type="ECO:0000256" key="1">
    <source>
        <dbReference type="ARBA" id="ARBA00004749"/>
    </source>
</evidence>
<dbReference type="OrthoDB" id="7201143at2"/>
<feature type="domain" description="COQ9 C-terminal" evidence="7">
    <location>
        <begin position="118"/>
        <end position="186"/>
    </location>
</feature>
<protein>
    <recommendedName>
        <fullName evidence="7">COQ9 C-terminal domain-containing protein</fullName>
    </recommendedName>
</protein>
<dbReference type="RefSeq" id="WP_104519918.1">
    <property type="nucleotide sequence ID" value="NZ_NHRY01000182.1"/>
</dbReference>
<evidence type="ECO:0000256" key="4">
    <source>
        <dbReference type="ARBA" id="ARBA00022946"/>
    </source>
</evidence>
<keyword evidence="3" id="KW-0831">Ubiquinone biosynthesis</keyword>
<dbReference type="InterPro" id="IPR012762">
    <property type="entry name" value="Ubiq_biosynth_COQ9"/>
</dbReference>
<dbReference type="PANTHER" id="PTHR21427:SF19">
    <property type="entry name" value="UBIQUINONE BIOSYNTHESIS PROTEIN COQ9, MITOCHONDRIAL"/>
    <property type="match status" value="1"/>
</dbReference>
<organism evidence="8 9">
    <name type="scientific">Rhodopila globiformis</name>
    <name type="common">Rhodopseudomonas globiformis</name>
    <dbReference type="NCBI Taxonomy" id="1071"/>
    <lineage>
        <taxon>Bacteria</taxon>
        <taxon>Pseudomonadati</taxon>
        <taxon>Pseudomonadota</taxon>
        <taxon>Alphaproteobacteria</taxon>
        <taxon>Acetobacterales</taxon>
        <taxon>Acetobacteraceae</taxon>
        <taxon>Rhodopila</taxon>
    </lineage>
</organism>
<dbReference type="Pfam" id="PF08511">
    <property type="entry name" value="COQ9"/>
    <property type="match status" value="1"/>
</dbReference>
<dbReference type="AlphaFoldDB" id="A0A2S6NB23"/>
<evidence type="ECO:0000259" key="7">
    <source>
        <dbReference type="Pfam" id="PF08511"/>
    </source>
</evidence>
<dbReference type="PANTHER" id="PTHR21427">
    <property type="entry name" value="UBIQUINONE BIOSYNTHESIS PROTEIN COQ9, MITOCHONDRIAL"/>
    <property type="match status" value="1"/>
</dbReference>
<dbReference type="InterPro" id="IPR013718">
    <property type="entry name" value="COQ9_C"/>
</dbReference>
<dbReference type="Gene3D" id="1.10.357.10">
    <property type="entry name" value="Tetracycline Repressor, domain 2"/>
    <property type="match status" value="1"/>
</dbReference>
<proteinExistence type="inferred from homology"/>
<sequence length="216" mass="23926">MIAPPERMPERDAAIEAMLPHVPYDGWTKRALKAGIRDAGMPADEADLLFPLGIVDMIETFADLADRRMEEAAKDLLGGSLPERVKGVIALRLEQNRPNKEAIRRALAILSLPRNARAAAACTARTVDAILHAAGDHSADFSWYTKRAILAGIYSATILYWLRDTSEDDSATLAFVDRRLSGLRRIGRIRRRAEEVLDRIPGARLFRPSRDVGDTA</sequence>
<evidence type="ECO:0000256" key="6">
    <source>
        <dbReference type="ARBA" id="ARBA00058104"/>
    </source>
</evidence>
<name>A0A2S6NB23_RHOGL</name>
<dbReference type="GO" id="GO:0008289">
    <property type="term" value="F:lipid binding"/>
    <property type="evidence" value="ECO:0007669"/>
    <property type="project" value="UniProtKB-KW"/>
</dbReference>
<evidence type="ECO:0000256" key="5">
    <source>
        <dbReference type="ARBA" id="ARBA00023121"/>
    </source>
</evidence>
<keyword evidence="9" id="KW-1185">Reference proteome</keyword>
<comment type="similarity">
    <text evidence="2">Belongs to the COQ9 family.</text>
</comment>
<comment type="function">
    <text evidence="6">Membrane-associated protein that warps the membrane surface to access and bind aromatic isoprenes with high specificity, including ubiquinone (CoQ) isoprene intermediates and presents them directly to COQ7, therefore facilitating the COQ7-mediated hydroxylase step. Participates in the biosynthesis of coenzyme Q, also named ubiquinone, an essential lipid-soluble electron transporter for aerobic cellular respiration.</text>
</comment>
<evidence type="ECO:0000256" key="3">
    <source>
        <dbReference type="ARBA" id="ARBA00022688"/>
    </source>
</evidence>